<dbReference type="GO" id="GO:0046872">
    <property type="term" value="F:metal ion binding"/>
    <property type="evidence" value="ECO:0007669"/>
    <property type="project" value="UniProtKB-KW"/>
</dbReference>
<organism evidence="8 9">
    <name type="scientific">candidate division WOR-1 bacterium RIFCSPLOWO2_02_FULL_46_20</name>
    <dbReference type="NCBI Taxonomy" id="1802567"/>
    <lineage>
        <taxon>Bacteria</taxon>
        <taxon>Bacillati</taxon>
        <taxon>Saganbacteria</taxon>
    </lineage>
</organism>
<evidence type="ECO:0000256" key="1">
    <source>
        <dbReference type="ARBA" id="ARBA00022485"/>
    </source>
</evidence>
<evidence type="ECO:0000256" key="2">
    <source>
        <dbReference type="ARBA" id="ARBA00022691"/>
    </source>
</evidence>
<dbReference type="AlphaFoldDB" id="A0A1F4R8P7"/>
<proteinExistence type="predicted"/>
<dbReference type="PANTHER" id="PTHR30352">
    <property type="entry name" value="PYRUVATE FORMATE-LYASE-ACTIVATING ENZYME"/>
    <property type="match status" value="1"/>
</dbReference>
<gene>
    <name evidence="8" type="ORF">A3H38_02370</name>
</gene>
<dbReference type="InterPro" id="IPR013785">
    <property type="entry name" value="Aldolase_TIM"/>
</dbReference>
<dbReference type="EMBL" id="METP01000049">
    <property type="protein sequence ID" value="OGC04530.1"/>
    <property type="molecule type" value="Genomic_DNA"/>
</dbReference>
<feature type="binding site" evidence="6">
    <location>
        <position position="92"/>
    </location>
    <ligand>
        <name>[4Fe-4S] cluster</name>
        <dbReference type="ChEBI" id="CHEBI:49883"/>
        <note>4Fe-4S-S-AdoMet</note>
    </ligand>
</feature>
<dbReference type="Pfam" id="PF04055">
    <property type="entry name" value="Radical_SAM"/>
    <property type="match status" value="1"/>
</dbReference>
<dbReference type="InterPro" id="IPR058240">
    <property type="entry name" value="rSAM_sf"/>
</dbReference>
<feature type="binding site" evidence="6">
    <location>
        <position position="85"/>
    </location>
    <ligand>
        <name>[4Fe-4S] cluster</name>
        <dbReference type="ChEBI" id="CHEBI:49883"/>
        <note>4Fe-4S-S-AdoMet</note>
    </ligand>
</feature>
<keyword evidence="1" id="KW-0004">4Fe-4S</keyword>
<name>A0A1F4R8P7_UNCSA</name>
<comment type="cofactor">
    <cofactor evidence="6">
        <name>[4Fe-4S] cluster</name>
        <dbReference type="ChEBI" id="CHEBI:49883"/>
    </cofactor>
    <text evidence="6">Binds 1 [4Fe-4S] cluster. The cluster is coordinated with 3 cysteines and an exchangeable S-adenosyl-L-methionine.</text>
</comment>
<feature type="domain" description="Radical SAM core" evidence="7">
    <location>
        <begin position="70"/>
        <end position="289"/>
    </location>
</feature>
<dbReference type="InterPro" id="IPR027596">
    <property type="entry name" value="AmmeMemoSam_rS"/>
</dbReference>
<dbReference type="GO" id="GO:0003824">
    <property type="term" value="F:catalytic activity"/>
    <property type="evidence" value="ECO:0007669"/>
    <property type="project" value="InterPro"/>
</dbReference>
<dbReference type="PROSITE" id="PS51918">
    <property type="entry name" value="RADICAL_SAM"/>
    <property type="match status" value="1"/>
</dbReference>
<dbReference type="InterPro" id="IPR007197">
    <property type="entry name" value="rSAM"/>
</dbReference>
<dbReference type="InterPro" id="IPR016431">
    <property type="entry name" value="Pyrv-formate_lyase-activ_prd"/>
</dbReference>
<dbReference type="PIRSF" id="PIRSF004869">
    <property type="entry name" value="PflX_prd"/>
    <property type="match status" value="1"/>
</dbReference>
<dbReference type="NCBIfam" id="TIGR04337">
    <property type="entry name" value="AmmeMemoSam_rS"/>
    <property type="match status" value="1"/>
</dbReference>
<dbReference type="GO" id="GO:0051539">
    <property type="term" value="F:4 iron, 4 sulfur cluster binding"/>
    <property type="evidence" value="ECO:0007669"/>
    <property type="project" value="UniProtKB-KW"/>
</dbReference>
<keyword evidence="3 6" id="KW-0479">Metal-binding</keyword>
<reference evidence="8 9" key="1">
    <citation type="journal article" date="2016" name="Nat. Commun.">
        <title>Thousands of microbial genomes shed light on interconnected biogeochemical processes in an aquifer system.</title>
        <authorList>
            <person name="Anantharaman K."/>
            <person name="Brown C.T."/>
            <person name="Hug L.A."/>
            <person name="Sharon I."/>
            <person name="Castelle C.J."/>
            <person name="Probst A.J."/>
            <person name="Thomas B.C."/>
            <person name="Singh A."/>
            <person name="Wilkins M.J."/>
            <person name="Karaoz U."/>
            <person name="Brodie E.L."/>
            <person name="Williams K.H."/>
            <person name="Hubbard S.S."/>
            <person name="Banfield J.F."/>
        </authorList>
    </citation>
    <scope>NUCLEOTIDE SEQUENCE [LARGE SCALE GENOMIC DNA]</scope>
</reference>
<dbReference type="SFLD" id="SFLDG01101">
    <property type="entry name" value="Uncharacterised_Radical_SAM_Su"/>
    <property type="match status" value="1"/>
</dbReference>
<accession>A0A1F4R8P7</accession>
<evidence type="ECO:0000313" key="9">
    <source>
        <dbReference type="Proteomes" id="UP000176938"/>
    </source>
</evidence>
<dbReference type="InterPro" id="IPR034457">
    <property type="entry name" value="Organic_radical-activating"/>
</dbReference>
<evidence type="ECO:0000256" key="3">
    <source>
        <dbReference type="ARBA" id="ARBA00022723"/>
    </source>
</evidence>
<dbReference type="PANTHER" id="PTHR30352:SF5">
    <property type="entry name" value="PYRUVATE FORMATE-LYASE 1-ACTIVATING ENZYME"/>
    <property type="match status" value="1"/>
</dbReference>
<comment type="caution">
    <text evidence="8">The sequence shown here is derived from an EMBL/GenBank/DDBJ whole genome shotgun (WGS) entry which is preliminary data.</text>
</comment>
<keyword evidence="5 6" id="KW-0411">Iron-sulfur</keyword>
<evidence type="ECO:0000259" key="7">
    <source>
        <dbReference type="PROSITE" id="PS51918"/>
    </source>
</evidence>
<evidence type="ECO:0000256" key="4">
    <source>
        <dbReference type="ARBA" id="ARBA00023004"/>
    </source>
</evidence>
<keyword evidence="4 6" id="KW-0408">Iron</keyword>
<evidence type="ECO:0000256" key="6">
    <source>
        <dbReference type="PIRSR" id="PIRSR004869-50"/>
    </source>
</evidence>
<keyword evidence="2 6" id="KW-0949">S-adenosyl-L-methionine</keyword>
<dbReference type="SUPFAM" id="SSF102114">
    <property type="entry name" value="Radical SAM enzymes"/>
    <property type="match status" value="1"/>
</dbReference>
<dbReference type="Gene3D" id="3.20.20.70">
    <property type="entry name" value="Aldolase class I"/>
    <property type="match status" value="1"/>
</dbReference>
<dbReference type="SFLD" id="SFLDS00029">
    <property type="entry name" value="Radical_SAM"/>
    <property type="match status" value="1"/>
</dbReference>
<dbReference type="CDD" id="cd01335">
    <property type="entry name" value="Radical_SAM"/>
    <property type="match status" value="1"/>
</dbReference>
<feature type="binding site" evidence="6">
    <location>
        <position position="89"/>
    </location>
    <ligand>
        <name>[4Fe-4S] cluster</name>
        <dbReference type="ChEBI" id="CHEBI:49883"/>
        <note>4Fe-4S-S-AdoMet</note>
    </ligand>
</feature>
<evidence type="ECO:0000256" key="5">
    <source>
        <dbReference type="ARBA" id="ARBA00023014"/>
    </source>
</evidence>
<sequence length="300" mass="34024">MKEFKEAMFYERLEEEKVECTLCPHYCKVAPGKTGICGVRQNIDGQLVSLIYAKASSIAVDPIEKKPLCHFHPGSKVLSLGSYGCNMKCGFCQNWRIAHKNFARDQGLVYEEVSPERVVQMAKETGSQGIAWTYNEPTIWFEYTFDSAILAKKAGLYTVYVTNGYITEPALDKIGPYLDAYSVDLKSFSNEFYQKVCKIKDFMPVLTAIERARKKWQMHVEITTLLIPTKNDSEAELKQIADWIVKHVGLETPWHVSRFIPYLEFSHLLPTPEATLIKAKEIGQKAGLKYVHIGNVPGLT</sequence>
<dbReference type="Proteomes" id="UP000176938">
    <property type="component" value="Unassembled WGS sequence"/>
</dbReference>
<protein>
    <submittedName>
        <fullName evidence="8">AmmeMemoRadiSam system radical SAM enzyme</fullName>
    </submittedName>
</protein>
<evidence type="ECO:0000313" key="8">
    <source>
        <dbReference type="EMBL" id="OGC04530.1"/>
    </source>
</evidence>